<name>A0A7J8BSJ6_ROUAE</name>
<reference evidence="1 2" key="1">
    <citation type="journal article" date="2020" name="Nature">
        <title>Six reference-quality genomes reveal evolution of bat adaptations.</title>
        <authorList>
            <person name="Jebb D."/>
            <person name="Huang Z."/>
            <person name="Pippel M."/>
            <person name="Hughes G.M."/>
            <person name="Lavrichenko K."/>
            <person name="Devanna P."/>
            <person name="Winkler S."/>
            <person name="Jermiin L.S."/>
            <person name="Skirmuntt E.C."/>
            <person name="Katzourakis A."/>
            <person name="Burkitt-Gray L."/>
            <person name="Ray D.A."/>
            <person name="Sullivan K.A.M."/>
            <person name="Roscito J.G."/>
            <person name="Kirilenko B.M."/>
            <person name="Davalos L.M."/>
            <person name="Corthals A.P."/>
            <person name="Power M.L."/>
            <person name="Jones G."/>
            <person name="Ransome R.D."/>
            <person name="Dechmann D.K.N."/>
            <person name="Locatelli A.G."/>
            <person name="Puechmaille S.J."/>
            <person name="Fedrigo O."/>
            <person name="Jarvis E.D."/>
            <person name="Hiller M."/>
            <person name="Vernes S.C."/>
            <person name="Myers E.W."/>
            <person name="Teeling E.C."/>
        </authorList>
    </citation>
    <scope>NUCLEOTIDE SEQUENCE [LARGE SCALE GENOMIC DNA]</scope>
    <source>
        <strain evidence="1">MRouAeg1</strain>
        <tissue evidence="1">Muscle</tissue>
    </source>
</reference>
<evidence type="ECO:0000313" key="2">
    <source>
        <dbReference type="Proteomes" id="UP000593571"/>
    </source>
</evidence>
<sequence length="177" mass="20111">MSPIKIPPPSSQARFKNHADDLWGRRCQKSLRSHFSPWLPVPKIFTFHESLAARTGHHTQCWPMRCQGKGRAVTEWSRWGSYVKGRHSAAFISHSPVHFPRSNQGGSFKTVKQITRCPAQTLRWLPTAVGIKPKLFAVGWLPLPLQGHWVRPPPRAAARPDLLFLKRAKRCPGSRIC</sequence>
<organism evidence="1 2">
    <name type="scientific">Rousettus aegyptiacus</name>
    <name type="common">Egyptian fruit bat</name>
    <name type="synonym">Pteropus aegyptiacus</name>
    <dbReference type="NCBI Taxonomy" id="9407"/>
    <lineage>
        <taxon>Eukaryota</taxon>
        <taxon>Metazoa</taxon>
        <taxon>Chordata</taxon>
        <taxon>Craniata</taxon>
        <taxon>Vertebrata</taxon>
        <taxon>Euteleostomi</taxon>
        <taxon>Mammalia</taxon>
        <taxon>Eutheria</taxon>
        <taxon>Laurasiatheria</taxon>
        <taxon>Chiroptera</taxon>
        <taxon>Yinpterochiroptera</taxon>
        <taxon>Pteropodoidea</taxon>
        <taxon>Pteropodidae</taxon>
        <taxon>Rousettinae</taxon>
        <taxon>Rousettus</taxon>
    </lineage>
</organism>
<accession>A0A7J8BSJ6</accession>
<protein>
    <submittedName>
        <fullName evidence="1">Uncharacterized protein</fullName>
    </submittedName>
</protein>
<gene>
    <name evidence="1" type="ORF">HJG63_009532</name>
</gene>
<dbReference type="EMBL" id="JACASE010000016">
    <property type="protein sequence ID" value="KAF6401426.1"/>
    <property type="molecule type" value="Genomic_DNA"/>
</dbReference>
<comment type="caution">
    <text evidence="1">The sequence shown here is derived from an EMBL/GenBank/DDBJ whole genome shotgun (WGS) entry which is preliminary data.</text>
</comment>
<dbReference type="Proteomes" id="UP000593571">
    <property type="component" value="Unassembled WGS sequence"/>
</dbReference>
<keyword evidence="2" id="KW-1185">Reference proteome</keyword>
<proteinExistence type="predicted"/>
<dbReference type="AlphaFoldDB" id="A0A7J8BSJ6"/>
<evidence type="ECO:0000313" key="1">
    <source>
        <dbReference type="EMBL" id="KAF6401426.1"/>
    </source>
</evidence>